<evidence type="ECO:0000256" key="1">
    <source>
        <dbReference type="ARBA" id="ARBA00023239"/>
    </source>
</evidence>
<dbReference type="PATRIC" id="fig|1261658.3.peg.1204"/>
<comment type="caution">
    <text evidence="7">The sequence shown here is derived from an EMBL/GenBank/DDBJ whole genome shotgun (WGS) entry which is preliminary data.</text>
</comment>
<dbReference type="PANTHER" id="PTHR34183:SF1">
    <property type="entry name" value="ENDOLYTIC PEPTIDOGLYCAN TRANSGLYCOSYLASE RLPA"/>
    <property type="match status" value="1"/>
</dbReference>
<dbReference type="InterPro" id="IPR009009">
    <property type="entry name" value="RlpA-like_DPBB"/>
</dbReference>
<dbReference type="EC" id="4.2.2.-" evidence="3"/>
<feature type="chain" id="PRO_5009986471" description="Endolytic peptidoglycan transglycosylase RlpA" evidence="3">
    <location>
        <begin position="25"/>
        <end position="321"/>
    </location>
</feature>
<keyword evidence="3" id="KW-0732">Signal</keyword>
<dbReference type="EMBL" id="JACI01000002">
    <property type="protein sequence ID" value="OAQ13971.1"/>
    <property type="molecule type" value="Genomic_DNA"/>
</dbReference>
<dbReference type="GO" id="GO:0071555">
    <property type="term" value="P:cell wall organization"/>
    <property type="evidence" value="ECO:0007669"/>
    <property type="project" value="UniProtKB-KW"/>
</dbReference>
<reference evidence="7 8" key="1">
    <citation type="submission" date="2014-01" db="EMBL/GenBank/DDBJ databases">
        <authorList>
            <person name="Zuccon D."/>
        </authorList>
    </citation>
    <scope>NUCLEOTIDE SEQUENCE [LARGE SCALE GENOMIC DNA]</scope>
    <source>
        <strain evidence="7 8">Y31</strain>
    </source>
</reference>
<name>A0A179CXA1_BIBTR</name>
<keyword evidence="1 3" id="KW-0456">Lyase</keyword>
<dbReference type="GO" id="GO:0000270">
    <property type="term" value="P:peptidoglycan metabolic process"/>
    <property type="evidence" value="ECO:0007669"/>
    <property type="project" value="UniProtKB-UniRule"/>
</dbReference>
<dbReference type="Pfam" id="PF03330">
    <property type="entry name" value="DPBB_1"/>
    <property type="match status" value="1"/>
</dbReference>
<dbReference type="InterPro" id="IPR012997">
    <property type="entry name" value="RplA"/>
</dbReference>
<evidence type="ECO:0000313" key="8">
    <source>
        <dbReference type="Proteomes" id="UP000078358"/>
    </source>
</evidence>
<dbReference type="AlphaFoldDB" id="A0A179CXA1"/>
<dbReference type="CDD" id="cd22268">
    <property type="entry name" value="DPBB_RlpA-like"/>
    <property type="match status" value="1"/>
</dbReference>
<evidence type="ECO:0000256" key="3">
    <source>
        <dbReference type="HAMAP-Rule" id="MF_02071"/>
    </source>
</evidence>
<evidence type="ECO:0000259" key="6">
    <source>
        <dbReference type="Pfam" id="PF03330"/>
    </source>
</evidence>
<comment type="similarity">
    <text evidence="3 4">Belongs to the RlpA family.</text>
</comment>
<organism evidence="7 8">
    <name type="scientific">Bibersteinia trehalosi Y31</name>
    <dbReference type="NCBI Taxonomy" id="1261658"/>
    <lineage>
        <taxon>Bacteria</taxon>
        <taxon>Pseudomonadati</taxon>
        <taxon>Pseudomonadota</taxon>
        <taxon>Gammaproteobacteria</taxon>
        <taxon>Pasteurellales</taxon>
        <taxon>Pasteurellaceae</taxon>
        <taxon>Bibersteinia</taxon>
    </lineage>
</organism>
<dbReference type="NCBIfam" id="TIGR00413">
    <property type="entry name" value="rlpA"/>
    <property type="match status" value="1"/>
</dbReference>
<accession>A0A179CXA1</accession>
<feature type="region of interest" description="Disordered" evidence="5">
    <location>
        <begin position="31"/>
        <end position="58"/>
    </location>
</feature>
<evidence type="ECO:0000256" key="2">
    <source>
        <dbReference type="ARBA" id="ARBA00023316"/>
    </source>
</evidence>
<feature type="domain" description="RlpA-like protein double-psi beta-barrel" evidence="6">
    <location>
        <begin position="95"/>
        <end position="184"/>
    </location>
</feature>
<dbReference type="HAMAP" id="MF_02071">
    <property type="entry name" value="RlpA"/>
    <property type="match status" value="1"/>
</dbReference>
<dbReference type="PANTHER" id="PTHR34183">
    <property type="entry name" value="ENDOLYTIC PEPTIDOGLYCAN TRANSGLYCOSYLASE RLPA"/>
    <property type="match status" value="1"/>
</dbReference>
<dbReference type="GO" id="GO:0009279">
    <property type="term" value="C:cell outer membrane"/>
    <property type="evidence" value="ECO:0007669"/>
    <property type="project" value="TreeGrafter"/>
</dbReference>
<evidence type="ECO:0000256" key="4">
    <source>
        <dbReference type="RuleBase" id="RU003495"/>
    </source>
</evidence>
<evidence type="ECO:0000313" key="7">
    <source>
        <dbReference type="EMBL" id="OAQ13971.1"/>
    </source>
</evidence>
<feature type="signal peptide" evidence="3">
    <location>
        <begin position="1"/>
        <end position="24"/>
    </location>
</feature>
<dbReference type="InterPro" id="IPR036908">
    <property type="entry name" value="RlpA-like_sf"/>
</dbReference>
<gene>
    <name evidence="3" type="primary">rlpA</name>
    <name evidence="7" type="ORF">F480_06100</name>
</gene>
<dbReference type="GO" id="GO:0008932">
    <property type="term" value="F:lytic endotransglycosylase activity"/>
    <property type="evidence" value="ECO:0007669"/>
    <property type="project" value="UniProtKB-UniRule"/>
</dbReference>
<proteinExistence type="inferred from homology"/>
<dbReference type="RefSeq" id="WP_064318527.1">
    <property type="nucleotide sequence ID" value="NZ_JACI01000002.1"/>
</dbReference>
<dbReference type="SUPFAM" id="SSF50685">
    <property type="entry name" value="Barwin-like endoglucanases"/>
    <property type="match status" value="1"/>
</dbReference>
<protein>
    <recommendedName>
        <fullName evidence="3">Endolytic peptidoglycan transglycosylase RlpA</fullName>
        <ecNumber evidence="3">4.2.2.-</ecNumber>
    </recommendedName>
</protein>
<sequence length="321" mass="34994" precursor="true">MKLNRLVVLLFASIFALSSVNSMAIVKKQTASKPAAAKTTKKSTTKTSTNHSKTHYGVKGHKLQPTKVSSTTYSYRENGKTHKTISKEASRNYSQTGIASYYGGMFNGRKTANGEIFNENLYTAAHKTLALGSYALVTNLRNNKKVIVKINDRGPFSKARIIDLSKGAAREIGMIHSGVAQVRVEALHVDSRGYISGKGAESLYRLAKKEGLPLKLKEGSSTLAFKADEGVKSKKADSNLKKGKNHSAPVEKLSGSKVIVTTKTLKEAKKIALQVKQKAVVEPSGSNYRVLIKVANKVEGDKVQKQVKKLAHYQSIHYSSK</sequence>
<keyword evidence="7" id="KW-0449">Lipoprotein</keyword>
<dbReference type="Proteomes" id="UP000078358">
    <property type="component" value="Unassembled WGS sequence"/>
</dbReference>
<keyword evidence="2 3" id="KW-0961">Cell wall biogenesis/degradation</keyword>
<dbReference type="Gene3D" id="2.40.40.10">
    <property type="entry name" value="RlpA-like domain"/>
    <property type="match status" value="1"/>
</dbReference>
<comment type="function">
    <text evidence="3">Lytic transglycosylase with a strong preference for naked glycan strands that lack stem peptides.</text>
</comment>
<dbReference type="InterPro" id="IPR034718">
    <property type="entry name" value="RlpA"/>
</dbReference>
<evidence type="ECO:0000256" key="5">
    <source>
        <dbReference type="SAM" id="MobiDB-lite"/>
    </source>
</evidence>